<dbReference type="AlphaFoldDB" id="A0A1H4WL00"/>
<dbReference type="GO" id="GO:0009636">
    <property type="term" value="P:response to toxic substance"/>
    <property type="evidence" value="ECO:0007669"/>
    <property type="project" value="UniProtKB-KW"/>
</dbReference>
<dbReference type="InterPro" id="IPR004136">
    <property type="entry name" value="NMO"/>
</dbReference>
<keyword evidence="7" id="KW-0503">Monooxygenase</keyword>
<dbReference type="Proteomes" id="UP000183561">
    <property type="component" value="Unassembled WGS sequence"/>
</dbReference>
<name>A0A1H4WL00_9NOCA</name>
<dbReference type="PANTHER" id="PTHR42747">
    <property type="entry name" value="NITRONATE MONOOXYGENASE-RELATED"/>
    <property type="match status" value="1"/>
</dbReference>
<comment type="cofactor">
    <cofactor evidence="1">
        <name>FMN</name>
        <dbReference type="ChEBI" id="CHEBI:58210"/>
    </cofactor>
</comment>
<evidence type="ECO:0000256" key="7">
    <source>
        <dbReference type="ARBA" id="ARBA00023033"/>
    </source>
</evidence>
<proteinExistence type="inferred from homology"/>
<reference evidence="11" key="1">
    <citation type="submission" date="2016-10" db="EMBL/GenBank/DDBJ databases">
        <authorList>
            <person name="Varghese N."/>
            <person name="Submissions S."/>
        </authorList>
    </citation>
    <scope>NUCLEOTIDE SEQUENCE [LARGE SCALE GENOMIC DNA]</scope>
    <source>
        <strain evidence="11">DSM 44498</strain>
    </source>
</reference>
<organism evidence="10 11">
    <name type="scientific">Rhodococcus koreensis</name>
    <dbReference type="NCBI Taxonomy" id="99653"/>
    <lineage>
        <taxon>Bacteria</taxon>
        <taxon>Bacillati</taxon>
        <taxon>Actinomycetota</taxon>
        <taxon>Actinomycetes</taxon>
        <taxon>Mycobacteriales</taxon>
        <taxon>Nocardiaceae</taxon>
        <taxon>Rhodococcus</taxon>
    </lineage>
</organism>
<dbReference type="RefSeq" id="WP_174705543.1">
    <property type="nucleotide sequence ID" value="NZ_FNSV01000005.1"/>
</dbReference>
<dbReference type="EMBL" id="FNSV01000005">
    <property type="protein sequence ID" value="SEC93311.1"/>
    <property type="molecule type" value="Genomic_DNA"/>
</dbReference>
<evidence type="ECO:0000256" key="9">
    <source>
        <dbReference type="ARBA" id="ARBA00049401"/>
    </source>
</evidence>
<protein>
    <recommendedName>
        <fullName evidence="8">Propionate 3-nitronate monooxygenase</fullName>
    </recommendedName>
</protein>
<dbReference type="SUPFAM" id="SSF51412">
    <property type="entry name" value="Inosine monophosphate dehydrogenase (IMPDH)"/>
    <property type="match status" value="1"/>
</dbReference>
<dbReference type="Pfam" id="PF03060">
    <property type="entry name" value="NMO"/>
    <property type="match status" value="1"/>
</dbReference>
<keyword evidence="11" id="KW-1185">Reference proteome</keyword>
<keyword evidence="3" id="KW-0216">Detoxification</keyword>
<evidence type="ECO:0000256" key="6">
    <source>
        <dbReference type="ARBA" id="ARBA00023002"/>
    </source>
</evidence>
<dbReference type="CDD" id="cd04730">
    <property type="entry name" value="NPD_like"/>
    <property type="match status" value="1"/>
</dbReference>
<evidence type="ECO:0000256" key="2">
    <source>
        <dbReference type="ARBA" id="ARBA00009881"/>
    </source>
</evidence>
<evidence type="ECO:0000256" key="5">
    <source>
        <dbReference type="ARBA" id="ARBA00022643"/>
    </source>
</evidence>
<keyword evidence="4" id="KW-0285">Flavoprotein</keyword>
<sequence>MILDDIGAPVVLAPMAGGPSTPELTAAVTEAGGFGILAAGYLSAGTLAQRIAQTRQLTSARFGVNLFAPGKPTPVEQIAPYLDELAATGAEVGEPRFDDDDWSAKLDLLVADPVAVVSFTFGCPSPTEIERLHAVGSEVWVTVTSTIEAQVAVTARADVLIAQGAEAGGHRATFLSRPGDDLTDPIGLIALMQLLRGTVFPVPLVASGGITTGAGLAAALAAGAAAAQLGSVFMRCPEAGTSAVVRDALTRGRPTALTRAFTGRWARGIRNRFLDEHTATAPAAYPEIHYATSPLRQAARESGDGEAVNLWAGQSYQLVKDRPAAEVVQRLVKGCRVSLEAAAKRISPP</sequence>
<keyword evidence="6" id="KW-0560">Oxidoreductase</keyword>
<dbReference type="GO" id="GO:0018580">
    <property type="term" value="F:nitronate monooxygenase activity"/>
    <property type="evidence" value="ECO:0007669"/>
    <property type="project" value="InterPro"/>
</dbReference>
<dbReference type="PANTHER" id="PTHR42747:SF3">
    <property type="entry name" value="NITRONATE MONOOXYGENASE-RELATED"/>
    <property type="match status" value="1"/>
</dbReference>
<comment type="similarity">
    <text evidence="2">Belongs to the nitronate monooxygenase family. NMO class I subfamily.</text>
</comment>
<evidence type="ECO:0000256" key="8">
    <source>
        <dbReference type="ARBA" id="ARBA00031155"/>
    </source>
</evidence>
<evidence type="ECO:0000256" key="4">
    <source>
        <dbReference type="ARBA" id="ARBA00022630"/>
    </source>
</evidence>
<dbReference type="InterPro" id="IPR013785">
    <property type="entry name" value="Aldolase_TIM"/>
</dbReference>
<evidence type="ECO:0000313" key="11">
    <source>
        <dbReference type="Proteomes" id="UP000183561"/>
    </source>
</evidence>
<evidence type="ECO:0000313" key="10">
    <source>
        <dbReference type="EMBL" id="SEC93311.1"/>
    </source>
</evidence>
<evidence type="ECO:0000256" key="3">
    <source>
        <dbReference type="ARBA" id="ARBA00022575"/>
    </source>
</evidence>
<comment type="catalytic activity">
    <reaction evidence="9">
        <text>3 propionate 3-nitronate + 3 O2 + H2O = 3 3-oxopropanoate + 2 nitrate + nitrite + H2O2 + 3 H(+)</text>
        <dbReference type="Rhea" id="RHEA:57332"/>
        <dbReference type="ChEBI" id="CHEBI:15377"/>
        <dbReference type="ChEBI" id="CHEBI:15378"/>
        <dbReference type="ChEBI" id="CHEBI:15379"/>
        <dbReference type="ChEBI" id="CHEBI:16240"/>
        <dbReference type="ChEBI" id="CHEBI:16301"/>
        <dbReference type="ChEBI" id="CHEBI:17632"/>
        <dbReference type="ChEBI" id="CHEBI:33190"/>
        <dbReference type="ChEBI" id="CHEBI:136067"/>
    </reaction>
</comment>
<gene>
    <name evidence="10" type="ORF">SAMN04490239_6038</name>
</gene>
<evidence type="ECO:0000256" key="1">
    <source>
        <dbReference type="ARBA" id="ARBA00001917"/>
    </source>
</evidence>
<keyword evidence="5" id="KW-0288">FMN</keyword>
<accession>A0A1H4WL00</accession>
<dbReference type="Gene3D" id="3.20.20.70">
    <property type="entry name" value="Aldolase class I"/>
    <property type="match status" value="1"/>
</dbReference>